<protein>
    <submittedName>
        <fullName evidence="1">Uncharacterized protein</fullName>
    </submittedName>
</protein>
<gene>
    <name evidence="1" type="ORF">QE152_g37478</name>
</gene>
<name>A0AAW1IAD2_POPJA</name>
<dbReference type="EMBL" id="JASPKY010000732">
    <property type="protein sequence ID" value="KAK9686058.1"/>
    <property type="molecule type" value="Genomic_DNA"/>
</dbReference>
<dbReference type="PANTHER" id="PTHR45913">
    <property type="entry name" value="EPM2A-INTERACTING PROTEIN 1"/>
    <property type="match status" value="1"/>
</dbReference>
<accession>A0AAW1IAD2</accession>
<organism evidence="1 2">
    <name type="scientific">Popillia japonica</name>
    <name type="common">Japanese beetle</name>
    <dbReference type="NCBI Taxonomy" id="7064"/>
    <lineage>
        <taxon>Eukaryota</taxon>
        <taxon>Metazoa</taxon>
        <taxon>Ecdysozoa</taxon>
        <taxon>Arthropoda</taxon>
        <taxon>Hexapoda</taxon>
        <taxon>Insecta</taxon>
        <taxon>Pterygota</taxon>
        <taxon>Neoptera</taxon>
        <taxon>Endopterygota</taxon>
        <taxon>Coleoptera</taxon>
        <taxon>Polyphaga</taxon>
        <taxon>Scarabaeiformia</taxon>
        <taxon>Scarabaeidae</taxon>
        <taxon>Rutelinae</taxon>
        <taxon>Popillia</taxon>
    </lineage>
</organism>
<proteinExistence type="predicted"/>
<sequence>MKVGKTGAAYESSEKALSASFKISQLIAKAKKPHTIGEILVKPFLIKAVQQVLGVKASKKIQDIPLSNNTVKARIDTMSNDIEDQLVCEIKSPYFSLQCDESTDAAQCCQLLVFVRYLGDNNTIKEESQELQTTSKGKDVMKIICDYFETHGIGWKRLAGFCTDGVPASLLC</sequence>
<reference evidence="1 2" key="1">
    <citation type="journal article" date="2024" name="BMC Genomics">
        <title>De novo assembly and annotation of Popillia japonica's genome with initial clues to its potential as an invasive pest.</title>
        <authorList>
            <person name="Cucini C."/>
            <person name="Boschi S."/>
            <person name="Funari R."/>
            <person name="Cardaioli E."/>
            <person name="Iannotti N."/>
            <person name="Marturano G."/>
            <person name="Paoli F."/>
            <person name="Bruttini M."/>
            <person name="Carapelli A."/>
            <person name="Frati F."/>
            <person name="Nardi F."/>
        </authorList>
    </citation>
    <scope>NUCLEOTIDE SEQUENCE [LARGE SCALE GENOMIC DNA]</scope>
    <source>
        <strain evidence="1">DMR45628</strain>
    </source>
</reference>
<dbReference type="PANTHER" id="PTHR45913:SF19">
    <property type="entry name" value="LOW QUALITY PROTEIN: ZINC FINGER BED DOMAIN-CONTAINING PROTEIN 5-LIKE"/>
    <property type="match status" value="1"/>
</dbReference>
<dbReference type="AlphaFoldDB" id="A0AAW1IAD2"/>
<evidence type="ECO:0000313" key="1">
    <source>
        <dbReference type="EMBL" id="KAK9686058.1"/>
    </source>
</evidence>
<evidence type="ECO:0000313" key="2">
    <source>
        <dbReference type="Proteomes" id="UP001458880"/>
    </source>
</evidence>
<comment type="caution">
    <text evidence="1">The sequence shown here is derived from an EMBL/GenBank/DDBJ whole genome shotgun (WGS) entry which is preliminary data.</text>
</comment>
<dbReference type="Proteomes" id="UP001458880">
    <property type="component" value="Unassembled WGS sequence"/>
</dbReference>
<keyword evidence="2" id="KW-1185">Reference proteome</keyword>